<keyword evidence="1" id="KW-0175">Coiled coil</keyword>
<dbReference type="Proteomes" id="UP000801492">
    <property type="component" value="Unassembled WGS sequence"/>
</dbReference>
<accession>A0A8K0G3B4</accession>
<evidence type="ECO:0000313" key="3">
    <source>
        <dbReference type="EMBL" id="KAF2884476.1"/>
    </source>
</evidence>
<dbReference type="AlphaFoldDB" id="A0A8K0G3B4"/>
<feature type="coiled-coil region" evidence="1">
    <location>
        <begin position="243"/>
        <end position="270"/>
    </location>
</feature>
<dbReference type="EMBL" id="VTPC01090165">
    <property type="protein sequence ID" value="KAF2884476.1"/>
    <property type="molecule type" value="Genomic_DNA"/>
</dbReference>
<evidence type="ECO:0000259" key="2">
    <source>
        <dbReference type="Pfam" id="PF13843"/>
    </source>
</evidence>
<evidence type="ECO:0000256" key="1">
    <source>
        <dbReference type="SAM" id="Coils"/>
    </source>
</evidence>
<dbReference type="PANTHER" id="PTHR46599">
    <property type="entry name" value="PIGGYBAC TRANSPOSABLE ELEMENT-DERIVED PROTEIN 4"/>
    <property type="match status" value="1"/>
</dbReference>
<protein>
    <recommendedName>
        <fullName evidence="2">PiggyBac transposable element-derived protein domain-containing protein</fullName>
    </recommendedName>
</protein>
<evidence type="ECO:0000313" key="4">
    <source>
        <dbReference type="Proteomes" id="UP000801492"/>
    </source>
</evidence>
<dbReference type="Pfam" id="PF13843">
    <property type="entry name" value="DDE_Tnp_1_7"/>
    <property type="match status" value="2"/>
</dbReference>
<gene>
    <name evidence="3" type="ORF">ILUMI_21693</name>
</gene>
<comment type="caution">
    <text evidence="3">The sequence shown here is derived from an EMBL/GenBank/DDBJ whole genome shotgun (WGS) entry which is preliminary data.</text>
</comment>
<dbReference type="InterPro" id="IPR029526">
    <property type="entry name" value="PGBD"/>
</dbReference>
<dbReference type="PANTHER" id="PTHR46599:SF6">
    <property type="entry name" value="DUAL SPECIFICITY PHOSPHATASE 26"/>
    <property type="match status" value="1"/>
</dbReference>
<keyword evidence="4" id="KW-1185">Reference proteome</keyword>
<organism evidence="3 4">
    <name type="scientific">Ignelater luminosus</name>
    <name type="common">Cucubano</name>
    <name type="synonym">Pyrophorus luminosus</name>
    <dbReference type="NCBI Taxonomy" id="2038154"/>
    <lineage>
        <taxon>Eukaryota</taxon>
        <taxon>Metazoa</taxon>
        <taxon>Ecdysozoa</taxon>
        <taxon>Arthropoda</taxon>
        <taxon>Hexapoda</taxon>
        <taxon>Insecta</taxon>
        <taxon>Pterygota</taxon>
        <taxon>Neoptera</taxon>
        <taxon>Endopterygota</taxon>
        <taxon>Coleoptera</taxon>
        <taxon>Polyphaga</taxon>
        <taxon>Elateriformia</taxon>
        <taxon>Elateroidea</taxon>
        <taxon>Elateridae</taxon>
        <taxon>Agrypninae</taxon>
        <taxon>Pyrophorini</taxon>
        <taxon>Ignelater</taxon>
    </lineage>
</organism>
<reference evidence="3" key="1">
    <citation type="submission" date="2019-08" db="EMBL/GenBank/DDBJ databases">
        <title>The genome of the North American firefly Photinus pyralis.</title>
        <authorList>
            <consortium name="Photinus pyralis genome working group"/>
            <person name="Fallon T.R."/>
            <person name="Sander Lower S.E."/>
            <person name="Weng J.-K."/>
        </authorList>
    </citation>
    <scope>NUCLEOTIDE SEQUENCE</scope>
    <source>
        <strain evidence="3">TRF0915ILg1</strain>
        <tissue evidence="3">Whole body</tissue>
    </source>
</reference>
<dbReference type="OrthoDB" id="8123139at2759"/>
<feature type="domain" description="PiggyBac transposable element-derived protein" evidence="2">
    <location>
        <begin position="41"/>
        <end position="159"/>
    </location>
</feature>
<feature type="domain" description="PiggyBac transposable element-derived protein" evidence="2">
    <location>
        <begin position="172"/>
        <end position="229"/>
    </location>
</feature>
<proteinExistence type="predicted"/>
<name>A0A8K0G3B4_IGNLU</name>
<sequence>METTIFSRNDVESPFQEIMKFLRFDIRAFRRERLQHDKFALVSGENITVDEQLFPTKVRCRFTQYMSNKPDKFGIKFWIPVDTKSKYVLNAFSYLGKDETRPQDQALSENVVLRLLEPFTKKGKNVTTDNFFASVKLAEKLAKLNTTIVGTMNRSRREVQELVKSSRGYLYETMKKKKKPETVLYYNDTKYGDDFADQMARKYTVKASSRRWPVHIFYNILDLAAISAYILYKEITGKKIKRRDFLLELAEELAEEYKRKEAVKKELLKKKKR</sequence>